<dbReference type="EMBL" id="MNAD01001225">
    <property type="protein sequence ID" value="OJT07087.1"/>
    <property type="molecule type" value="Genomic_DNA"/>
</dbReference>
<dbReference type="Proteomes" id="UP000184267">
    <property type="component" value="Unassembled WGS sequence"/>
</dbReference>
<dbReference type="Gene3D" id="3.40.50.720">
    <property type="entry name" value="NAD(P)-binding Rossmann-like Domain"/>
    <property type="match status" value="1"/>
</dbReference>
<proteinExistence type="predicted"/>
<dbReference type="Pfam" id="PF05368">
    <property type="entry name" value="NmrA"/>
    <property type="match status" value="1"/>
</dbReference>
<name>A0A1M2VHM5_TRAPU</name>
<evidence type="ECO:0000259" key="3">
    <source>
        <dbReference type="Pfam" id="PF05368"/>
    </source>
</evidence>
<evidence type="ECO:0000256" key="2">
    <source>
        <dbReference type="ARBA" id="ARBA00023002"/>
    </source>
</evidence>
<organism evidence="4 5">
    <name type="scientific">Trametes pubescens</name>
    <name type="common">White-rot fungus</name>
    <dbReference type="NCBI Taxonomy" id="154538"/>
    <lineage>
        <taxon>Eukaryota</taxon>
        <taxon>Fungi</taxon>
        <taxon>Dikarya</taxon>
        <taxon>Basidiomycota</taxon>
        <taxon>Agaricomycotina</taxon>
        <taxon>Agaricomycetes</taxon>
        <taxon>Polyporales</taxon>
        <taxon>Polyporaceae</taxon>
        <taxon>Trametes</taxon>
    </lineage>
</organism>
<dbReference type="PANTHER" id="PTHR47706:SF9">
    <property type="entry name" value="NMRA-LIKE DOMAIN-CONTAINING PROTEIN-RELATED"/>
    <property type="match status" value="1"/>
</dbReference>
<keyword evidence="5" id="KW-1185">Reference proteome</keyword>
<dbReference type="SUPFAM" id="SSF51735">
    <property type="entry name" value="NAD(P)-binding Rossmann-fold domains"/>
    <property type="match status" value="1"/>
</dbReference>
<protein>
    <recommendedName>
        <fullName evidence="3">NmrA-like domain-containing protein</fullName>
    </recommendedName>
</protein>
<feature type="domain" description="NmrA-like" evidence="3">
    <location>
        <begin position="8"/>
        <end position="228"/>
    </location>
</feature>
<evidence type="ECO:0000313" key="5">
    <source>
        <dbReference type="Proteomes" id="UP000184267"/>
    </source>
</evidence>
<dbReference type="InterPro" id="IPR008030">
    <property type="entry name" value="NmrA-like"/>
</dbReference>
<dbReference type="InterPro" id="IPR051609">
    <property type="entry name" value="NmrA/Isoflavone_reductase-like"/>
</dbReference>
<accession>A0A1M2VHM5</accession>
<dbReference type="Gene3D" id="3.90.25.10">
    <property type="entry name" value="UDP-galactose 4-epimerase, domain 1"/>
    <property type="match status" value="1"/>
</dbReference>
<evidence type="ECO:0000256" key="1">
    <source>
        <dbReference type="ARBA" id="ARBA00022857"/>
    </source>
</evidence>
<dbReference type="AlphaFoldDB" id="A0A1M2VHM5"/>
<reference evidence="4 5" key="1">
    <citation type="submission" date="2016-10" db="EMBL/GenBank/DDBJ databases">
        <title>Genome sequence of the basidiomycete white-rot fungus Trametes pubescens.</title>
        <authorList>
            <person name="Makela M.R."/>
            <person name="Granchi Z."/>
            <person name="Peng M."/>
            <person name="De Vries R.P."/>
            <person name="Grigoriev I."/>
            <person name="Riley R."/>
            <person name="Hilden K."/>
        </authorList>
    </citation>
    <scope>NUCLEOTIDE SEQUENCE [LARGE SCALE GENOMIC DNA]</scope>
    <source>
        <strain evidence="4 5">FBCC735</strain>
    </source>
</reference>
<dbReference type="PANTHER" id="PTHR47706">
    <property type="entry name" value="NMRA-LIKE FAMILY PROTEIN"/>
    <property type="match status" value="1"/>
</dbReference>
<comment type="caution">
    <text evidence="4">The sequence shown here is derived from an EMBL/GenBank/DDBJ whole genome shotgun (WGS) entry which is preliminary data.</text>
</comment>
<sequence>MTDSHTPLVLVLGATGFTGQSIVDGLLKSGGFRVAALVRPASESKPQTETLRTSGVEIRPGDITDAPAKLREVLTGVDILISTVPVSAYILGDQKEIFRAAKDVGVKRVVPCDWATPGAKGLRALHDKKLEIREFVQELGVPYTFIDVGWWMQLSLPLPARSTTYMKAKTYEIFGDGSNRLLVTDLRHIGAHAARVVADPRTLNHAVMIWEDEPTQLEAHEIGERFSGESESLKAQRQYVRMFLLGNVAVLETHVSRCIQVQADEALQWISEGKAELARGVTTPEVVLKVSWNLYMYSMYILAENTLENAKRLGYLDYRALYPDVPRYTLEDFAKEFYTWENPGKVFDRFG</sequence>
<dbReference type="InterPro" id="IPR036291">
    <property type="entry name" value="NAD(P)-bd_dom_sf"/>
</dbReference>
<dbReference type="OMA" id="MIWEDEP"/>
<keyword evidence="1" id="KW-0521">NADP</keyword>
<evidence type="ECO:0000313" key="4">
    <source>
        <dbReference type="EMBL" id="OJT07087.1"/>
    </source>
</evidence>
<dbReference type="OrthoDB" id="2798875at2759"/>
<dbReference type="GO" id="GO:0016491">
    <property type="term" value="F:oxidoreductase activity"/>
    <property type="evidence" value="ECO:0007669"/>
    <property type="project" value="UniProtKB-KW"/>
</dbReference>
<keyword evidence="2" id="KW-0560">Oxidoreductase</keyword>
<gene>
    <name evidence="4" type="ORF">TRAPUB_2119</name>
</gene>
<dbReference type="STRING" id="154538.A0A1M2VHM5"/>